<dbReference type="NCBIfam" id="NF005877">
    <property type="entry name" value="PRK07824.1"/>
    <property type="match status" value="1"/>
</dbReference>
<dbReference type="Gene3D" id="3.40.50.12780">
    <property type="entry name" value="N-terminal domain of ligase-like"/>
    <property type="match status" value="1"/>
</dbReference>
<dbReference type="Gene3D" id="3.30.300.30">
    <property type="match status" value="1"/>
</dbReference>
<keyword evidence="5" id="KW-1185">Reference proteome</keyword>
<dbReference type="EMBL" id="WHPD01003728">
    <property type="protein sequence ID" value="MPV90441.1"/>
    <property type="molecule type" value="Genomic_DNA"/>
</dbReference>
<dbReference type="InterPro" id="IPR042099">
    <property type="entry name" value="ANL_N_sf"/>
</dbReference>
<evidence type="ECO:0000313" key="4">
    <source>
        <dbReference type="EMBL" id="MPV90441.1"/>
    </source>
</evidence>
<dbReference type="Pfam" id="PF00501">
    <property type="entry name" value="AMP-binding"/>
    <property type="match status" value="1"/>
</dbReference>
<dbReference type="InterPro" id="IPR045851">
    <property type="entry name" value="AMP-bd_C_sf"/>
</dbReference>
<dbReference type="PANTHER" id="PTHR43201:SF8">
    <property type="entry name" value="ACYL-COA SYNTHETASE FAMILY MEMBER 3"/>
    <property type="match status" value="1"/>
</dbReference>
<comment type="caution">
    <text evidence="4">The sequence shown here is derived from an EMBL/GenBank/DDBJ whole genome shotgun (WGS) entry which is preliminary data.</text>
</comment>
<organism evidence="4 5">
    <name type="scientific">Georgenia ruanii</name>
    <dbReference type="NCBI Taxonomy" id="348442"/>
    <lineage>
        <taxon>Bacteria</taxon>
        <taxon>Bacillati</taxon>
        <taxon>Actinomycetota</taxon>
        <taxon>Actinomycetes</taxon>
        <taxon>Micrococcales</taxon>
        <taxon>Bogoriellaceae</taxon>
        <taxon>Georgenia</taxon>
    </lineage>
</organism>
<name>A0A7J9V0N2_9MICO</name>
<comment type="similarity">
    <text evidence="1">Belongs to the ATP-dependent AMP-binding enzyme family.</text>
</comment>
<protein>
    <submittedName>
        <fullName evidence="4">AMP-binding protein</fullName>
    </submittedName>
</protein>
<dbReference type="GO" id="GO:0006631">
    <property type="term" value="P:fatty acid metabolic process"/>
    <property type="evidence" value="ECO:0007669"/>
    <property type="project" value="TreeGrafter"/>
</dbReference>
<dbReference type="Pfam" id="PF13193">
    <property type="entry name" value="AMP-binding_C"/>
    <property type="match status" value="1"/>
</dbReference>
<evidence type="ECO:0000259" key="3">
    <source>
        <dbReference type="Pfam" id="PF13193"/>
    </source>
</evidence>
<dbReference type="InterPro" id="IPR000873">
    <property type="entry name" value="AMP-dep_synth/lig_dom"/>
</dbReference>
<dbReference type="SUPFAM" id="SSF56801">
    <property type="entry name" value="Acetyl-CoA synthetase-like"/>
    <property type="match status" value="1"/>
</dbReference>
<evidence type="ECO:0000259" key="2">
    <source>
        <dbReference type="Pfam" id="PF00501"/>
    </source>
</evidence>
<feature type="domain" description="AMP-binding enzyme C-terminal" evidence="3">
    <location>
        <begin position="306"/>
        <end position="381"/>
    </location>
</feature>
<dbReference type="GO" id="GO:0031956">
    <property type="term" value="F:medium-chain fatty acid-CoA ligase activity"/>
    <property type="evidence" value="ECO:0007669"/>
    <property type="project" value="TreeGrafter"/>
</dbReference>
<evidence type="ECO:0000313" key="5">
    <source>
        <dbReference type="Proteomes" id="UP000429644"/>
    </source>
</evidence>
<accession>A0A7J9V0N2</accession>
<dbReference type="AlphaFoldDB" id="A0A7J9V0N2"/>
<feature type="domain" description="AMP-dependent synthetase/ligase" evidence="2">
    <location>
        <begin position="50"/>
        <end position="221"/>
    </location>
</feature>
<dbReference type="InterPro" id="IPR025110">
    <property type="entry name" value="AMP-bd_C"/>
</dbReference>
<reference evidence="4 5" key="1">
    <citation type="submission" date="2019-10" db="EMBL/GenBank/DDBJ databases">
        <title>Georgenia wutianyii sp. nov. and Georgenia yuyongxinii sp. nov. isolated from plateau pika (Ochotona curzoniae) in the Qinghai-Tibet plateau of China.</title>
        <authorList>
            <person name="Tian Z."/>
        </authorList>
    </citation>
    <scope>NUCLEOTIDE SEQUENCE [LARGE SCALE GENOMIC DNA]</scope>
    <source>
        <strain evidence="4 5">JCM 15130</strain>
    </source>
</reference>
<dbReference type="PANTHER" id="PTHR43201">
    <property type="entry name" value="ACYL-COA SYNTHETASE"/>
    <property type="match status" value="1"/>
</dbReference>
<proteinExistence type="inferred from homology"/>
<sequence length="418" mass="42090">MLARPGGTGPGAVTSLLDGLRGALAGDAVLVPHAPGRDGAEVLAELRGRLHRPVPPGTAVVLQTSGSTTGRGHLVALPAAALAASARATYERLAGPGRWLLAVPAHHVAGLQVLVRSLIAGTSPVVVDTAHGFAPGALAAAAATMDDGAPAYLSLVPTQLVRVLEAGEATVAPLRRFAAILVGGAASGQRTLEQARAAGLRVVTTYGMTETGGGCVYDGAPLPGVRVRLGGEDRIEIAGQVLAAGYLDDAEADAAAFRTDGTERWLRTSDRGRLDTGPDGAPRLTVLGRADDLINTGGVKVAPLAVERLLREHEGVGEVAVVGVPDGEWGQVVTAVVAPAAGRPAPALADLRALVRPRLGGAHAPRALVVVAHLPERGPGKVDRLAAAGLAAAALAGPETAAPGVAVERHTRTPAPTR</sequence>
<dbReference type="Proteomes" id="UP000429644">
    <property type="component" value="Unassembled WGS sequence"/>
</dbReference>
<dbReference type="OrthoDB" id="9803968at2"/>
<evidence type="ECO:0000256" key="1">
    <source>
        <dbReference type="ARBA" id="ARBA00006432"/>
    </source>
</evidence>
<gene>
    <name evidence="4" type="ORF">GB882_17335</name>
</gene>